<protein>
    <submittedName>
        <fullName evidence="2">Uncharacterized protein</fullName>
    </submittedName>
</protein>
<feature type="compositionally biased region" description="Polar residues" evidence="1">
    <location>
        <begin position="197"/>
        <end position="212"/>
    </location>
</feature>
<keyword evidence="3" id="KW-1185">Reference proteome</keyword>
<feature type="region of interest" description="Disordered" evidence="1">
    <location>
        <begin position="197"/>
        <end position="256"/>
    </location>
</feature>
<dbReference type="InParanoid" id="E4XIC8"/>
<dbReference type="OrthoDB" id="10370105at2759"/>
<proteinExistence type="predicted"/>
<evidence type="ECO:0000256" key="1">
    <source>
        <dbReference type="SAM" id="MobiDB-lite"/>
    </source>
</evidence>
<sequence>MDWSQIHKLCVLLLDWLIYNDYSNEAQRLLDYLDEISSGVFVPENEILSRRIEKHRTKSVLIPDASEEPFVNFLVSMGPSAAQDGNLFLPEFIPILEALCKSTANKELGEDAVAKSSAKEATNLLLAKVQGFSFESSSPLAAPNFQKLIKRLKSRKNEFRPIKEDSGDETFASSDSIFQSEEDSLFNFASISPKNLSPGLETTNRTYNNTQPFDDGEASGEQHENITRRISPVSRLLTPPGNTKRRSPKSPYKSVC</sequence>
<evidence type="ECO:0000313" key="2">
    <source>
        <dbReference type="EMBL" id="CBY10329.1"/>
    </source>
</evidence>
<reference evidence="2" key="1">
    <citation type="journal article" date="2010" name="Science">
        <title>Plasticity of animal genome architecture unmasked by rapid evolution of a pelagic tunicate.</title>
        <authorList>
            <person name="Denoeud F."/>
            <person name="Henriet S."/>
            <person name="Mungpakdee S."/>
            <person name="Aury J.M."/>
            <person name="Da Silva C."/>
            <person name="Brinkmann H."/>
            <person name="Mikhaleva J."/>
            <person name="Olsen L.C."/>
            <person name="Jubin C."/>
            <person name="Canestro C."/>
            <person name="Bouquet J.M."/>
            <person name="Danks G."/>
            <person name="Poulain J."/>
            <person name="Campsteijn C."/>
            <person name="Adamski M."/>
            <person name="Cross I."/>
            <person name="Yadetie F."/>
            <person name="Muffato M."/>
            <person name="Louis A."/>
            <person name="Butcher S."/>
            <person name="Tsagkogeorga G."/>
            <person name="Konrad A."/>
            <person name="Singh S."/>
            <person name="Jensen M.F."/>
            <person name="Cong E.H."/>
            <person name="Eikeseth-Otteraa H."/>
            <person name="Noel B."/>
            <person name="Anthouard V."/>
            <person name="Porcel B.M."/>
            <person name="Kachouri-Lafond R."/>
            <person name="Nishino A."/>
            <person name="Ugolini M."/>
            <person name="Chourrout P."/>
            <person name="Nishida H."/>
            <person name="Aasland R."/>
            <person name="Huzurbazar S."/>
            <person name="Westhof E."/>
            <person name="Delsuc F."/>
            <person name="Lehrach H."/>
            <person name="Reinhardt R."/>
            <person name="Weissenbach J."/>
            <person name="Roy S.W."/>
            <person name="Artiguenave F."/>
            <person name="Postlethwait J.H."/>
            <person name="Manak J.R."/>
            <person name="Thompson E.M."/>
            <person name="Jaillon O."/>
            <person name="Du Pasquier L."/>
            <person name="Boudinot P."/>
            <person name="Liberles D.A."/>
            <person name="Volff J.N."/>
            <person name="Philippe H."/>
            <person name="Lenhard B."/>
            <person name="Roest Crollius H."/>
            <person name="Wincker P."/>
            <person name="Chourrout D."/>
        </authorList>
    </citation>
    <scope>NUCLEOTIDE SEQUENCE [LARGE SCALE GENOMIC DNA]</scope>
</reference>
<dbReference type="EMBL" id="FN653055">
    <property type="protein sequence ID" value="CBY10329.1"/>
    <property type="molecule type" value="Genomic_DNA"/>
</dbReference>
<organism evidence="2">
    <name type="scientific">Oikopleura dioica</name>
    <name type="common">Tunicate</name>
    <dbReference type="NCBI Taxonomy" id="34765"/>
    <lineage>
        <taxon>Eukaryota</taxon>
        <taxon>Metazoa</taxon>
        <taxon>Chordata</taxon>
        <taxon>Tunicata</taxon>
        <taxon>Appendicularia</taxon>
        <taxon>Copelata</taxon>
        <taxon>Oikopleuridae</taxon>
        <taxon>Oikopleura</taxon>
    </lineage>
</organism>
<name>E4XIC8_OIKDI</name>
<accession>E4XIC8</accession>
<gene>
    <name evidence="2" type="ORF">GSOID_T00012349001</name>
</gene>
<dbReference type="Proteomes" id="UP000001307">
    <property type="component" value="Unassembled WGS sequence"/>
</dbReference>
<dbReference type="AlphaFoldDB" id="E4XIC8"/>
<evidence type="ECO:0000313" key="3">
    <source>
        <dbReference type="Proteomes" id="UP000001307"/>
    </source>
</evidence>